<evidence type="ECO:0000313" key="3">
    <source>
        <dbReference type="Proteomes" id="UP000297452"/>
    </source>
</evidence>
<evidence type="ECO:0000313" key="2">
    <source>
        <dbReference type="EMBL" id="TGO69668.1"/>
    </source>
</evidence>
<feature type="compositionally biased region" description="Polar residues" evidence="1">
    <location>
        <begin position="1"/>
        <end position="14"/>
    </location>
</feature>
<reference evidence="2 3" key="1">
    <citation type="submission" date="2017-12" db="EMBL/GenBank/DDBJ databases">
        <title>Comparative genomics of Botrytis spp.</title>
        <authorList>
            <person name="Valero-Jimenez C.A."/>
            <person name="Tapia P."/>
            <person name="Veloso J."/>
            <person name="Silva-Moreno E."/>
            <person name="Staats M."/>
            <person name="Valdes J.H."/>
            <person name="Van Kan J.A.L."/>
        </authorList>
    </citation>
    <scope>NUCLEOTIDE SEQUENCE [LARGE SCALE GENOMIC DNA]</scope>
    <source>
        <strain evidence="2 3">MUCL2120</strain>
    </source>
</reference>
<feature type="region of interest" description="Disordered" evidence="1">
    <location>
        <begin position="1"/>
        <end position="45"/>
    </location>
</feature>
<gene>
    <name evidence="2" type="ORF">BOTNAR_0008g00330</name>
</gene>
<name>A0A4Z1J7W9_9HELO</name>
<dbReference type="EMBL" id="PQXJ01000008">
    <property type="protein sequence ID" value="TGO69668.1"/>
    <property type="molecule type" value="Genomic_DNA"/>
</dbReference>
<protein>
    <submittedName>
        <fullName evidence="2">Uncharacterized protein</fullName>
    </submittedName>
</protein>
<accession>A0A4Z1J7W9</accession>
<evidence type="ECO:0000256" key="1">
    <source>
        <dbReference type="SAM" id="MobiDB-lite"/>
    </source>
</evidence>
<dbReference type="AlphaFoldDB" id="A0A4Z1J7W9"/>
<feature type="compositionally biased region" description="Basic and acidic residues" evidence="1">
    <location>
        <begin position="20"/>
        <end position="36"/>
    </location>
</feature>
<keyword evidence="3" id="KW-1185">Reference proteome</keyword>
<organism evidence="2 3">
    <name type="scientific">Botryotinia narcissicola</name>
    <dbReference type="NCBI Taxonomy" id="278944"/>
    <lineage>
        <taxon>Eukaryota</taxon>
        <taxon>Fungi</taxon>
        <taxon>Dikarya</taxon>
        <taxon>Ascomycota</taxon>
        <taxon>Pezizomycotina</taxon>
        <taxon>Leotiomycetes</taxon>
        <taxon>Helotiales</taxon>
        <taxon>Sclerotiniaceae</taxon>
        <taxon>Botryotinia</taxon>
    </lineage>
</organism>
<dbReference type="Proteomes" id="UP000297452">
    <property type="component" value="Unassembled WGS sequence"/>
</dbReference>
<comment type="caution">
    <text evidence="2">The sequence shown here is derived from an EMBL/GenBank/DDBJ whole genome shotgun (WGS) entry which is preliminary data.</text>
</comment>
<sequence length="107" mass="12069">MDIINSQEQGTGTKNAGRGDSMREIRRVGGKGEGDAHTLTPSQPNNTKWIMDPYESIRNQEVFECFRTSIIWGVLVNIVKNTFYSSRIAVPFRSLLSQISSNFQFPV</sequence>
<proteinExistence type="predicted"/>